<dbReference type="PANTHER" id="PTHR30329">
    <property type="entry name" value="STATOR ELEMENT OF FLAGELLAR MOTOR COMPLEX"/>
    <property type="match status" value="1"/>
</dbReference>
<dbReference type="InterPro" id="IPR006664">
    <property type="entry name" value="OMP_bac"/>
</dbReference>
<evidence type="ECO:0000256" key="5">
    <source>
        <dbReference type="ARBA" id="ARBA00022729"/>
    </source>
</evidence>
<dbReference type="PRINTS" id="PR01021">
    <property type="entry name" value="OMPADOMAIN"/>
</dbReference>
<dbReference type="Gene3D" id="2.40.160.20">
    <property type="match status" value="1"/>
</dbReference>
<keyword evidence="6" id="KW-0406">Ion transport</keyword>
<dbReference type="GO" id="GO:0015288">
    <property type="term" value="F:porin activity"/>
    <property type="evidence" value="ECO:0007669"/>
    <property type="project" value="UniProtKB-KW"/>
</dbReference>
<dbReference type="SUPFAM" id="SSF56925">
    <property type="entry name" value="OMPA-like"/>
    <property type="match status" value="1"/>
</dbReference>
<sequence length="313" mass="35094">MFLIAVLVHPFLAWSAPYVGARAGKAWSDFVCEKECDEDANNLGLMVGYKFDENWGVEMNVDYFDQLEFENDPMRTQSSVWLVGAAPKLTIPLSGNFNLYTKFGIVGYQVDNDTQYSFMGGFGVDVLLTPNLKLDIGYQAVPDLDVYDAGDGMLNSVTVGFVYEFKAESTTPSPLMVIEQVTESVSPTLPIIRLFPKTTEVVNYVNNSVEIESVDMDKVEYIADVLKLYPMSSVLLRGYADSVGSNRYNFILSKRRAEQVKEILLGKGVSKDQIEIGYFGESQPVDSNATPEGRYKNRRVEMLVAEFEYPLQQ</sequence>
<evidence type="ECO:0000313" key="12">
    <source>
        <dbReference type="EMBL" id="TQP12008.1"/>
    </source>
</evidence>
<dbReference type="AlphaFoldDB" id="A0A544MU84"/>
<dbReference type="Pfam" id="PF00691">
    <property type="entry name" value="OmpA"/>
    <property type="match status" value="1"/>
</dbReference>
<name>A0A544MU84_VIBCL</name>
<dbReference type="PANTHER" id="PTHR30329:SF21">
    <property type="entry name" value="LIPOPROTEIN YIAD-RELATED"/>
    <property type="match status" value="1"/>
</dbReference>
<proteinExistence type="predicted"/>
<dbReference type="PRINTS" id="PR01023">
    <property type="entry name" value="NAFLGMOTY"/>
</dbReference>
<keyword evidence="4" id="KW-0812">Transmembrane</keyword>
<comment type="caution">
    <text evidence="12">The sequence shown here is derived from an EMBL/GenBank/DDBJ whole genome shotgun (WGS) entry which is preliminary data.</text>
</comment>
<keyword evidence="9" id="KW-0998">Cell outer membrane</keyword>
<accession>A0A544MU84</accession>
<dbReference type="EMBL" id="VIOS01000052">
    <property type="protein sequence ID" value="TQP12008.1"/>
    <property type="molecule type" value="Genomic_DNA"/>
</dbReference>
<evidence type="ECO:0000256" key="7">
    <source>
        <dbReference type="ARBA" id="ARBA00023114"/>
    </source>
</evidence>
<feature type="domain" description="OmpA-like" evidence="11">
    <location>
        <begin position="191"/>
        <end position="308"/>
    </location>
</feature>
<evidence type="ECO:0000256" key="9">
    <source>
        <dbReference type="ARBA" id="ARBA00023237"/>
    </source>
</evidence>
<organism evidence="12 13">
    <name type="scientific">Vibrio cholerae</name>
    <dbReference type="NCBI Taxonomy" id="666"/>
    <lineage>
        <taxon>Bacteria</taxon>
        <taxon>Pseudomonadati</taxon>
        <taxon>Pseudomonadota</taxon>
        <taxon>Gammaproteobacteria</taxon>
        <taxon>Vibrionales</taxon>
        <taxon>Vibrionaceae</taxon>
        <taxon>Vibrio</taxon>
    </lineage>
</organism>
<evidence type="ECO:0000259" key="11">
    <source>
        <dbReference type="PROSITE" id="PS51123"/>
    </source>
</evidence>
<dbReference type="RefSeq" id="WP_142547187.1">
    <property type="nucleotide sequence ID" value="NZ_JAJPEJ010000036.1"/>
</dbReference>
<dbReference type="InterPro" id="IPR050330">
    <property type="entry name" value="Bact_OuterMem_StrucFunc"/>
</dbReference>
<keyword evidence="2" id="KW-0813">Transport</keyword>
<evidence type="ECO:0000256" key="3">
    <source>
        <dbReference type="ARBA" id="ARBA00022452"/>
    </source>
</evidence>
<reference evidence="12 13" key="1">
    <citation type="submission" date="2019-07" db="EMBL/GenBank/DDBJ databases">
        <title>Phenotypic and genotypic antimicrobial resistance traits of Vibrio cholerae non-O1/non-O139 isolated from a large Austrian lake frequently associated with cases of infection.</title>
        <authorList>
            <person name="Lepuschitz S."/>
            <person name="Baron S."/>
            <person name="Larvor E."/>
            <person name="Granier S."/>
            <person name="Pretzer C."/>
            <person name="Mach R.L."/>
            <person name="Farnleitner A.H."/>
            <person name="Ruppitsch W."/>
            <person name="Pleininger S."/>
            <person name="Indra A."/>
            <person name="Kirschner A.K.T."/>
        </authorList>
    </citation>
    <scope>NUCLEOTIDE SEQUENCE [LARGE SCALE GENOMIC DNA]</scope>
    <source>
        <strain evidence="12 13">A12JL36W90</strain>
    </source>
</reference>
<protein>
    <submittedName>
        <fullName evidence="12">OmpA family protein</fullName>
    </submittedName>
</protein>
<evidence type="ECO:0000256" key="10">
    <source>
        <dbReference type="PROSITE-ProRule" id="PRU00473"/>
    </source>
</evidence>
<dbReference type="GO" id="GO:0009279">
    <property type="term" value="C:cell outer membrane"/>
    <property type="evidence" value="ECO:0007669"/>
    <property type="project" value="UniProtKB-SubCell"/>
</dbReference>
<dbReference type="PROSITE" id="PS51123">
    <property type="entry name" value="OMPA_2"/>
    <property type="match status" value="1"/>
</dbReference>
<keyword evidence="3" id="KW-1134">Transmembrane beta strand</keyword>
<dbReference type="Pfam" id="PF13505">
    <property type="entry name" value="OMP_b-brl"/>
    <property type="match status" value="1"/>
</dbReference>
<dbReference type="SUPFAM" id="SSF103088">
    <property type="entry name" value="OmpA-like"/>
    <property type="match status" value="1"/>
</dbReference>
<keyword evidence="5" id="KW-0732">Signal</keyword>
<dbReference type="InterPro" id="IPR011250">
    <property type="entry name" value="OMP/PagP_B-barrel"/>
</dbReference>
<dbReference type="GO" id="GO:0046930">
    <property type="term" value="C:pore complex"/>
    <property type="evidence" value="ECO:0007669"/>
    <property type="project" value="UniProtKB-KW"/>
</dbReference>
<dbReference type="GO" id="GO:0006811">
    <property type="term" value="P:monoatomic ion transport"/>
    <property type="evidence" value="ECO:0007669"/>
    <property type="project" value="UniProtKB-KW"/>
</dbReference>
<dbReference type="Proteomes" id="UP000319979">
    <property type="component" value="Unassembled WGS sequence"/>
</dbReference>
<evidence type="ECO:0000256" key="1">
    <source>
        <dbReference type="ARBA" id="ARBA00004571"/>
    </source>
</evidence>
<keyword evidence="7" id="KW-0626">Porin</keyword>
<dbReference type="CDD" id="cd07185">
    <property type="entry name" value="OmpA_C-like"/>
    <property type="match status" value="1"/>
</dbReference>
<dbReference type="InterPro" id="IPR027385">
    <property type="entry name" value="Beta-barrel_OMP"/>
</dbReference>
<evidence type="ECO:0000256" key="6">
    <source>
        <dbReference type="ARBA" id="ARBA00023065"/>
    </source>
</evidence>
<dbReference type="InterPro" id="IPR006665">
    <property type="entry name" value="OmpA-like"/>
</dbReference>
<gene>
    <name evidence="12" type="ORF">FLM02_13790</name>
</gene>
<evidence type="ECO:0000256" key="8">
    <source>
        <dbReference type="ARBA" id="ARBA00023136"/>
    </source>
</evidence>
<keyword evidence="8 10" id="KW-0472">Membrane</keyword>
<comment type="subcellular location">
    <subcellularLocation>
        <location evidence="1">Cell outer membrane</location>
        <topology evidence="1">Multi-pass membrane protein</topology>
    </subcellularLocation>
</comment>
<dbReference type="Gene3D" id="3.30.1330.60">
    <property type="entry name" value="OmpA-like domain"/>
    <property type="match status" value="1"/>
</dbReference>
<dbReference type="InterPro" id="IPR036737">
    <property type="entry name" value="OmpA-like_sf"/>
</dbReference>
<evidence type="ECO:0000256" key="4">
    <source>
        <dbReference type="ARBA" id="ARBA00022692"/>
    </source>
</evidence>
<evidence type="ECO:0000313" key="13">
    <source>
        <dbReference type="Proteomes" id="UP000319979"/>
    </source>
</evidence>
<evidence type="ECO:0000256" key="2">
    <source>
        <dbReference type="ARBA" id="ARBA00022448"/>
    </source>
</evidence>